<keyword evidence="8" id="KW-0498">Mitosis</keyword>
<keyword evidence="12" id="KW-0131">Cell cycle</keyword>
<evidence type="ECO:0000256" key="9">
    <source>
        <dbReference type="ARBA" id="ARBA00022786"/>
    </source>
</evidence>
<comment type="subcellular location">
    <subcellularLocation>
        <location evidence="2">Cytoplasm</location>
    </subcellularLocation>
    <subcellularLocation>
        <location evidence="1">Nucleus</location>
    </subcellularLocation>
</comment>
<evidence type="ECO:0000256" key="14">
    <source>
        <dbReference type="SAM" id="MobiDB-lite"/>
    </source>
</evidence>
<organism evidence="16 17">
    <name type="scientific">Umbra pygmaea</name>
    <name type="common">Eastern mudminnow</name>
    <dbReference type="NCBI Taxonomy" id="75934"/>
    <lineage>
        <taxon>Eukaryota</taxon>
        <taxon>Metazoa</taxon>
        <taxon>Chordata</taxon>
        <taxon>Craniata</taxon>
        <taxon>Vertebrata</taxon>
        <taxon>Euteleostomi</taxon>
        <taxon>Actinopterygii</taxon>
        <taxon>Neopterygii</taxon>
        <taxon>Teleostei</taxon>
        <taxon>Protacanthopterygii</taxon>
        <taxon>Esociformes</taxon>
        <taxon>Umbridae</taxon>
        <taxon>Umbra</taxon>
    </lineage>
</organism>
<dbReference type="SUPFAM" id="SSF57850">
    <property type="entry name" value="RING/U-box"/>
    <property type="match status" value="1"/>
</dbReference>
<dbReference type="InterPro" id="IPR047147">
    <property type="entry name" value="FBX5_43"/>
</dbReference>
<dbReference type="EMBL" id="JAGEUA010000010">
    <property type="protein sequence ID" value="KAL0964541.1"/>
    <property type="molecule type" value="Genomic_DNA"/>
</dbReference>
<keyword evidence="17" id="KW-1185">Reference proteome</keyword>
<dbReference type="CDD" id="cd20348">
    <property type="entry name" value="BRcat_RBR_EMI"/>
    <property type="match status" value="1"/>
</dbReference>
<keyword evidence="4" id="KW-0963">Cytoplasm</keyword>
<dbReference type="InterPro" id="IPR044064">
    <property type="entry name" value="ZF_ZBR"/>
</dbReference>
<dbReference type="GO" id="GO:0010948">
    <property type="term" value="P:negative regulation of cell cycle process"/>
    <property type="evidence" value="ECO:0007669"/>
    <property type="project" value="UniProtKB-ARBA"/>
</dbReference>
<keyword evidence="7 13" id="KW-0863">Zinc-finger</keyword>
<evidence type="ECO:0000256" key="11">
    <source>
        <dbReference type="ARBA" id="ARBA00023242"/>
    </source>
</evidence>
<comment type="caution">
    <text evidence="16">The sequence shown here is derived from an EMBL/GenBank/DDBJ whole genome shotgun (WGS) entry which is preliminary data.</text>
</comment>
<evidence type="ECO:0000256" key="3">
    <source>
        <dbReference type="ARBA" id="ARBA00004906"/>
    </source>
</evidence>
<proteinExistence type="predicted"/>
<evidence type="ECO:0000256" key="4">
    <source>
        <dbReference type="ARBA" id="ARBA00022490"/>
    </source>
</evidence>
<dbReference type="PROSITE" id="PS51872">
    <property type="entry name" value="ZF_ZBR"/>
    <property type="match status" value="1"/>
</dbReference>
<dbReference type="GO" id="GO:0005737">
    <property type="term" value="C:cytoplasm"/>
    <property type="evidence" value="ECO:0007669"/>
    <property type="project" value="UniProtKB-SubCell"/>
</dbReference>
<feature type="domain" description="ZBR-type" evidence="15">
    <location>
        <begin position="305"/>
        <end position="353"/>
    </location>
</feature>
<evidence type="ECO:0000256" key="5">
    <source>
        <dbReference type="ARBA" id="ARBA00022618"/>
    </source>
</evidence>
<dbReference type="Gene3D" id="2.20.25.20">
    <property type="match status" value="1"/>
</dbReference>
<name>A0ABD0WGF6_UMBPY</name>
<sequence length="380" mass="42952">MKMKCPSNCDETRHPFDTEKPVTKMPCLINSPLKKCTQGVEPQLSPGVTNIASVCLKDNGKPIHNKENTPHDRTLDLELEPFEDSGYLSLQNSQVEDLDNVREFGKSPEHERVSPCIPVADNENERHTSSTLPILKFQHAVCQELAKSFRRTKNYDWTAVSQLAENFGLEKVIGRKIGLEYVDVFKALFERDMKHILTRILHMLGDVDLISCREVSKSWRRIICQNNSALRRCHQAEQRIRDSKSVGLENVDSLTRDATLSRVVMSCVQRVASPPTQSSTKKLVSRQSRFKQYLEAASSLKQCESLKRCMRCSSPAKYDEGATRAICTRLSCAFDFCTQCLGPFHRSSPCHVVPTRSPGSSRATPILIGSTRSKRNVRRL</sequence>
<protein>
    <recommendedName>
        <fullName evidence="15">ZBR-type domain-containing protein</fullName>
    </recommendedName>
</protein>
<evidence type="ECO:0000256" key="13">
    <source>
        <dbReference type="PROSITE-ProRule" id="PRU01220"/>
    </source>
</evidence>
<dbReference type="PANTHER" id="PTHR15493:SF8">
    <property type="entry name" value="F-BOX ONLY PROTEIN 5"/>
    <property type="match status" value="1"/>
</dbReference>
<keyword evidence="9" id="KW-0833">Ubl conjugation pathway</keyword>
<reference evidence="16 17" key="1">
    <citation type="submission" date="2024-06" db="EMBL/GenBank/DDBJ databases">
        <authorList>
            <person name="Pan Q."/>
            <person name="Wen M."/>
            <person name="Jouanno E."/>
            <person name="Zahm M."/>
            <person name="Klopp C."/>
            <person name="Cabau C."/>
            <person name="Louis A."/>
            <person name="Berthelot C."/>
            <person name="Parey E."/>
            <person name="Roest Crollius H."/>
            <person name="Montfort J."/>
            <person name="Robinson-Rechavi M."/>
            <person name="Bouchez O."/>
            <person name="Lampietro C."/>
            <person name="Lopez Roques C."/>
            <person name="Donnadieu C."/>
            <person name="Postlethwait J."/>
            <person name="Bobe J."/>
            <person name="Verreycken H."/>
            <person name="Guiguen Y."/>
        </authorList>
    </citation>
    <scope>NUCLEOTIDE SEQUENCE [LARGE SCALE GENOMIC DNA]</scope>
    <source>
        <strain evidence="16">Up_M1</strain>
        <tissue evidence="16">Testis</tissue>
    </source>
</reference>
<evidence type="ECO:0000256" key="7">
    <source>
        <dbReference type="ARBA" id="ARBA00022771"/>
    </source>
</evidence>
<evidence type="ECO:0000259" key="15">
    <source>
        <dbReference type="PROSITE" id="PS51872"/>
    </source>
</evidence>
<dbReference type="AlphaFoldDB" id="A0ABD0WGF6"/>
<keyword evidence="10" id="KW-0862">Zinc</keyword>
<dbReference type="Proteomes" id="UP001557470">
    <property type="component" value="Unassembled WGS sequence"/>
</dbReference>
<comment type="pathway">
    <text evidence="3">Protein modification; protein ubiquitination.</text>
</comment>
<keyword evidence="11" id="KW-0539">Nucleus</keyword>
<dbReference type="GO" id="GO:0008270">
    <property type="term" value="F:zinc ion binding"/>
    <property type="evidence" value="ECO:0007669"/>
    <property type="project" value="UniProtKB-KW"/>
</dbReference>
<dbReference type="Pfam" id="PF00646">
    <property type="entry name" value="F-box"/>
    <property type="match status" value="1"/>
</dbReference>
<evidence type="ECO:0000256" key="8">
    <source>
        <dbReference type="ARBA" id="ARBA00022776"/>
    </source>
</evidence>
<dbReference type="SUPFAM" id="SSF81383">
    <property type="entry name" value="F-box domain"/>
    <property type="match status" value="1"/>
</dbReference>
<dbReference type="Pfam" id="PF22191">
    <property type="entry name" value="IBR_1"/>
    <property type="match status" value="1"/>
</dbReference>
<evidence type="ECO:0000256" key="1">
    <source>
        <dbReference type="ARBA" id="ARBA00004123"/>
    </source>
</evidence>
<evidence type="ECO:0000256" key="10">
    <source>
        <dbReference type="ARBA" id="ARBA00022833"/>
    </source>
</evidence>
<dbReference type="InterPro" id="IPR036047">
    <property type="entry name" value="F-box-like_dom_sf"/>
</dbReference>
<dbReference type="InterPro" id="IPR001810">
    <property type="entry name" value="F-box_dom"/>
</dbReference>
<dbReference type="InterPro" id="IPR002867">
    <property type="entry name" value="IBR_dom"/>
</dbReference>
<dbReference type="FunFam" id="2.20.25.20:FF:000006">
    <property type="entry name" value="F-box only protein 5"/>
    <property type="match status" value="1"/>
</dbReference>
<keyword evidence="6" id="KW-0479">Metal-binding</keyword>
<gene>
    <name evidence="16" type="ORF">UPYG_G00325390</name>
</gene>
<dbReference type="GO" id="GO:0005634">
    <property type="term" value="C:nucleus"/>
    <property type="evidence" value="ECO:0007669"/>
    <property type="project" value="UniProtKB-SubCell"/>
</dbReference>
<dbReference type="PANTHER" id="PTHR15493">
    <property type="entry name" value="F-BOX ONLY PROTEIN 5 AND 43"/>
    <property type="match status" value="1"/>
</dbReference>
<accession>A0ABD0WGF6</accession>
<evidence type="ECO:0000256" key="12">
    <source>
        <dbReference type="ARBA" id="ARBA00023306"/>
    </source>
</evidence>
<dbReference type="GO" id="GO:0051301">
    <property type="term" value="P:cell division"/>
    <property type="evidence" value="ECO:0007669"/>
    <property type="project" value="UniProtKB-KW"/>
</dbReference>
<keyword evidence="5" id="KW-0132">Cell division</keyword>
<evidence type="ECO:0000256" key="6">
    <source>
        <dbReference type="ARBA" id="ARBA00022723"/>
    </source>
</evidence>
<dbReference type="SMART" id="SM00647">
    <property type="entry name" value="IBR"/>
    <property type="match status" value="1"/>
</dbReference>
<evidence type="ECO:0000256" key="2">
    <source>
        <dbReference type="ARBA" id="ARBA00004496"/>
    </source>
</evidence>
<evidence type="ECO:0000313" key="16">
    <source>
        <dbReference type="EMBL" id="KAL0964541.1"/>
    </source>
</evidence>
<feature type="region of interest" description="Disordered" evidence="14">
    <location>
        <begin position="355"/>
        <end position="380"/>
    </location>
</feature>
<evidence type="ECO:0000313" key="17">
    <source>
        <dbReference type="Proteomes" id="UP001557470"/>
    </source>
</evidence>
<dbReference type="Gene3D" id="1.20.1280.50">
    <property type="match status" value="1"/>
</dbReference>